<sequence length="50" mass="4981">MVEHGRVAVGNAVARLGPRGIFTDPAVTAALDGLIDATLTATGHLARGAV</sequence>
<dbReference type="EMBL" id="JBIAJP010000003">
    <property type="protein sequence ID" value="MFF0004717.1"/>
    <property type="molecule type" value="Genomic_DNA"/>
</dbReference>
<comment type="caution">
    <text evidence="1">The sequence shown here is derived from an EMBL/GenBank/DDBJ whole genome shotgun (WGS) entry which is preliminary data.</text>
</comment>
<proteinExistence type="predicted"/>
<evidence type="ECO:0000313" key="2">
    <source>
        <dbReference type="Proteomes" id="UP001601422"/>
    </source>
</evidence>
<dbReference type="Proteomes" id="UP001601422">
    <property type="component" value="Unassembled WGS sequence"/>
</dbReference>
<evidence type="ECO:0000313" key="1">
    <source>
        <dbReference type="EMBL" id="MFF0004717.1"/>
    </source>
</evidence>
<accession>A0ABW6MUL9</accession>
<dbReference type="RefSeq" id="WP_361938221.1">
    <property type="nucleotide sequence ID" value="NZ_JBEXWI010000002.1"/>
</dbReference>
<gene>
    <name evidence="1" type="ORF">ACFYQT_14955</name>
</gene>
<name>A0ABW6MUL9_9ACTN</name>
<protein>
    <submittedName>
        <fullName evidence="1">Uncharacterized protein</fullName>
    </submittedName>
</protein>
<keyword evidence="2" id="KW-1185">Reference proteome</keyword>
<reference evidence="1 2" key="1">
    <citation type="submission" date="2024-10" db="EMBL/GenBank/DDBJ databases">
        <title>The Natural Products Discovery Center: Release of the First 8490 Sequenced Strains for Exploring Actinobacteria Biosynthetic Diversity.</title>
        <authorList>
            <person name="Kalkreuter E."/>
            <person name="Kautsar S.A."/>
            <person name="Yang D."/>
            <person name="Bader C.D."/>
            <person name="Teijaro C.N."/>
            <person name="Fluegel L."/>
            <person name="Davis C.M."/>
            <person name="Simpson J.R."/>
            <person name="Lauterbach L."/>
            <person name="Steele A.D."/>
            <person name="Gui C."/>
            <person name="Meng S."/>
            <person name="Li G."/>
            <person name="Viehrig K."/>
            <person name="Ye F."/>
            <person name="Su P."/>
            <person name="Kiefer A.F."/>
            <person name="Nichols A."/>
            <person name="Cepeda A.J."/>
            <person name="Yan W."/>
            <person name="Fan B."/>
            <person name="Jiang Y."/>
            <person name="Adhikari A."/>
            <person name="Zheng C.-J."/>
            <person name="Schuster L."/>
            <person name="Cowan T.M."/>
            <person name="Smanski M.J."/>
            <person name="Chevrette M.G."/>
            <person name="De Carvalho L.P.S."/>
            <person name="Shen B."/>
        </authorList>
    </citation>
    <scope>NUCLEOTIDE SEQUENCE [LARGE SCALE GENOMIC DNA]</scope>
    <source>
        <strain evidence="1 2">NPDC005497</strain>
    </source>
</reference>
<organism evidence="1 2">
    <name type="scientific">Streptomyces tibetensis</name>
    <dbReference type="NCBI Taxonomy" id="2382123"/>
    <lineage>
        <taxon>Bacteria</taxon>
        <taxon>Bacillati</taxon>
        <taxon>Actinomycetota</taxon>
        <taxon>Actinomycetes</taxon>
        <taxon>Kitasatosporales</taxon>
        <taxon>Streptomycetaceae</taxon>
        <taxon>Streptomyces</taxon>
    </lineage>
</organism>